<feature type="region of interest" description="Disordered" evidence="9">
    <location>
        <begin position="580"/>
        <end position="649"/>
    </location>
</feature>
<evidence type="ECO:0000313" key="11">
    <source>
        <dbReference type="EMBL" id="KAF8470522.1"/>
    </source>
</evidence>
<comment type="caution">
    <text evidence="11">The sequence shown here is derived from an EMBL/GenBank/DDBJ whole genome shotgun (WGS) entry which is preliminary data.</text>
</comment>
<gene>
    <name evidence="11" type="ORF">DFH94DRAFT_771832</name>
</gene>
<dbReference type="SUPFAM" id="SSF46785">
    <property type="entry name" value="Winged helix' DNA-binding domain"/>
    <property type="match status" value="1"/>
</dbReference>
<evidence type="ECO:0000259" key="10">
    <source>
        <dbReference type="PROSITE" id="PS00434"/>
    </source>
</evidence>
<dbReference type="PRINTS" id="PR00056">
    <property type="entry name" value="HSFDOMAIN"/>
</dbReference>
<dbReference type="InterPro" id="IPR000232">
    <property type="entry name" value="HSF_DNA-bd"/>
</dbReference>
<feature type="region of interest" description="Disordered" evidence="9">
    <location>
        <begin position="523"/>
        <end position="543"/>
    </location>
</feature>
<evidence type="ECO:0000256" key="3">
    <source>
        <dbReference type="ARBA" id="ARBA00023015"/>
    </source>
</evidence>
<keyword evidence="6" id="KW-0539">Nucleus</keyword>
<evidence type="ECO:0000256" key="5">
    <source>
        <dbReference type="ARBA" id="ARBA00023163"/>
    </source>
</evidence>
<dbReference type="Pfam" id="PF00447">
    <property type="entry name" value="HSF_DNA-bind"/>
    <property type="match status" value="1"/>
</dbReference>
<feature type="region of interest" description="Disordered" evidence="9">
    <location>
        <begin position="335"/>
        <end position="380"/>
    </location>
</feature>
<dbReference type="Gene3D" id="1.10.10.10">
    <property type="entry name" value="Winged helix-like DNA-binding domain superfamily/Winged helix DNA-binding domain"/>
    <property type="match status" value="1"/>
</dbReference>
<feature type="region of interest" description="Disordered" evidence="9">
    <location>
        <begin position="270"/>
        <end position="292"/>
    </location>
</feature>
<reference evidence="11" key="1">
    <citation type="submission" date="2019-10" db="EMBL/GenBank/DDBJ databases">
        <authorList>
            <consortium name="DOE Joint Genome Institute"/>
            <person name="Kuo A."/>
            <person name="Miyauchi S."/>
            <person name="Kiss E."/>
            <person name="Drula E."/>
            <person name="Kohler A."/>
            <person name="Sanchez-Garcia M."/>
            <person name="Andreopoulos B."/>
            <person name="Barry K.W."/>
            <person name="Bonito G."/>
            <person name="Buee M."/>
            <person name="Carver A."/>
            <person name="Chen C."/>
            <person name="Cichocki N."/>
            <person name="Clum A."/>
            <person name="Culley D."/>
            <person name="Crous P.W."/>
            <person name="Fauchery L."/>
            <person name="Girlanda M."/>
            <person name="Hayes R."/>
            <person name="Keri Z."/>
            <person name="LaButti K."/>
            <person name="Lipzen A."/>
            <person name="Lombard V."/>
            <person name="Magnuson J."/>
            <person name="Maillard F."/>
            <person name="Morin E."/>
            <person name="Murat C."/>
            <person name="Nolan M."/>
            <person name="Ohm R."/>
            <person name="Pangilinan J."/>
            <person name="Pereira M."/>
            <person name="Perotto S."/>
            <person name="Peter M."/>
            <person name="Riley R."/>
            <person name="Sitrit Y."/>
            <person name="Stielow B."/>
            <person name="Szollosi G."/>
            <person name="Zifcakova L."/>
            <person name="Stursova M."/>
            <person name="Spatafora J.W."/>
            <person name="Tedersoo L."/>
            <person name="Vaario L.-M."/>
            <person name="Yamada A."/>
            <person name="Yan M."/>
            <person name="Wang P."/>
            <person name="Xu J."/>
            <person name="Bruns T."/>
            <person name="Baldrian P."/>
            <person name="Vilgalys R."/>
            <person name="Henrissat B."/>
            <person name="Grigoriev I.V."/>
            <person name="Hibbett D."/>
            <person name="Nagy L.G."/>
            <person name="Martin F.M."/>
        </authorList>
    </citation>
    <scope>NUCLEOTIDE SEQUENCE</scope>
    <source>
        <strain evidence="11">Prilba</strain>
    </source>
</reference>
<dbReference type="OrthoDB" id="60033at2759"/>
<protein>
    <recommendedName>
        <fullName evidence="10">HSF-type DNA-binding domain-containing protein</fullName>
    </recommendedName>
</protein>
<reference evidence="11" key="2">
    <citation type="journal article" date="2020" name="Nat. Commun.">
        <title>Large-scale genome sequencing of mycorrhizal fungi provides insights into the early evolution of symbiotic traits.</title>
        <authorList>
            <person name="Miyauchi S."/>
            <person name="Kiss E."/>
            <person name="Kuo A."/>
            <person name="Drula E."/>
            <person name="Kohler A."/>
            <person name="Sanchez-Garcia M."/>
            <person name="Morin E."/>
            <person name="Andreopoulos B."/>
            <person name="Barry K.W."/>
            <person name="Bonito G."/>
            <person name="Buee M."/>
            <person name="Carver A."/>
            <person name="Chen C."/>
            <person name="Cichocki N."/>
            <person name="Clum A."/>
            <person name="Culley D."/>
            <person name="Crous P.W."/>
            <person name="Fauchery L."/>
            <person name="Girlanda M."/>
            <person name="Hayes R.D."/>
            <person name="Keri Z."/>
            <person name="LaButti K."/>
            <person name="Lipzen A."/>
            <person name="Lombard V."/>
            <person name="Magnuson J."/>
            <person name="Maillard F."/>
            <person name="Murat C."/>
            <person name="Nolan M."/>
            <person name="Ohm R.A."/>
            <person name="Pangilinan J."/>
            <person name="Pereira M.F."/>
            <person name="Perotto S."/>
            <person name="Peter M."/>
            <person name="Pfister S."/>
            <person name="Riley R."/>
            <person name="Sitrit Y."/>
            <person name="Stielow J.B."/>
            <person name="Szollosi G."/>
            <person name="Zifcakova L."/>
            <person name="Stursova M."/>
            <person name="Spatafora J.W."/>
            <person name="Tedersoo L."/>
            <person name="Vaario L.M."/>
            <person name="Yamada A."/>
            <person name="Yan M."/>
            <person name="Wang P."/>
            <person name="Xu J."/>
            <person name="Bruns T."/>
            <person name="Baldrian P."/>
            <person name="Vilgalys R."/>
            <person name="Dunand C."/>
            <person name="Henrissat B."/>
            <person name="Grigoriev I.V."/>
            <person name="Hibbett D."/>
            <person name="Nagy L.G."/>
            <person name="Martin F.M."/>
        </authorList>
    </citation>
    <scope>NUCLEOTIDE SEQUENCE</scope>
    <source>
        <strain evidence="11">Prilba</strain>
    </source>
</reference>
<dbReference type="Proteomes" id="UP000759537">
    <property type="component" value="Unassembled WGS sequence"/>
</dbReference>
<dbReference type="PANTHER" id="PTHR10015">
    <property type="entry name" value="HEAT SHOCK TRANSCRIPTION FACTOR"/>
    <property type="match status" value="1"/>
</dbReference>
<organism evidence="11 12">
    <name type="scientific">Russula ochroleuca</name>
    <dbReference type="NCBI Taxonomy" id="152965"/>
    <lineage>
        <taxon>Eukaryota</taxon>
        <taxon>Fungi</taxon>
        <taxon>Dikarya</taxon>
        <taxon>Basidiomycota</taxon>
        <taxon>Agaricomycotina</taxon>
        <taxon>Agaricomycetes</taxon>
        <taxon>Russulales</taxon>
        <taxon>Russulaceae</taxon>
        <taxon>Russula</taxon>
    </lineage>
</organism>
<keyword evidence="12" id="KW-1185">Reference proteome</keyword>
<comment type="subcellular location">
    <subcellularLocation>
        <location evidence="1">Nucleus</location>
    </subcellularLocation>
</comment>
<dbReference type="InterPro" id="IPR036390">
    <property type="entry name" value="WH_DNA-bd_sf"/>
</dbReference>
<evidence type="ECO:0000256" key="7">
    <source>
        <dbReference type="ARBA" id="ARBA00062171"/>
    </source>
</evidence>
<evidence type="ECO:0000256" key="9">
    <source>
        <dbReference type="SAM" id="MobiDB-lite"/>
    </source>
</evidence>
<dbReference type="PROSITE" id="PS00434">
    <property type="entry name" value="HSF_DOMAIN"/>
    <property type="match status" value="1"/>
</dbReference>
<sequence>MASSPETQALTRAYRPSPPILSKTTRQMVPPFVQKLYELVNAPSTDELIRWSDAGDSFFVFEHERFANDVLPRFFKHRNFSSFVRQLNMYGFHKIPHLQQGVLKSDSETEFWNFEHPNFHRGQPDLLCLVTRKNSKGASQQNADLADGDVPVPGQGSTQLLDVNSLVTGITAIKRHQQTISADLNELKTSNQHLWQEALIARERYKSQQDTINRILKFLAGVFGHATHDGKDVDGRGASTPLVRRSQRLLIGNGHENNKPKGVEVVEVEDDDNKSVTEPMLTDEQPGTPLPFAQIDASVKSSSVTQSSLFGSSIPSPSSGTHFHDRASGRLRAPTWASAPSIPTPTPTPALSSTSNHSALELHRPQSTHNASPTPPPTQDQLMQAAFQQLMQSPSHVQRLMQLLSSGSTNGPTPISTPMTGPSQSGSWTPPATVDLPQLALAQLAFHDNSIGGSGNNVLTFDSDRDTVGPSATQLAEDEARLARTYHDASEIDADVDVIQANINALIENMGFDSAALATTATTSSATSIHPPPPLPTSEGGMPPSQTTADFDFESFLTAFTDAQDSDVVVDDSASLVPRSAVSASGTGTDMTNVSNKQSALTGLGRKRPSDIAELELPLPELPKSMISSRAVAETRTDADPPRAKRNKK</sequence>
<dbReference type="InterPro" id="IPR036388">
    <property type="entry name" value="WH-like_DNA-bd_sf"/>
</dbReference>
<feature type="region of interest" description="Disordered" evidence="9">
    <location>
        <begin position="407"/>
        <end position="430"/>
    </location>
</feature>
<evidence type="ECO:0000313" key="12">
    <source>
        <dbReference type="Proteomes" id="UP000759537"/>
    </source>
</evidence>
<name>A0A9P5JXL4_9AGAM</name>
<dbReference type="AlphaFoldDB" id="A0A9P5JXL4"/>
<evidence type="ECO:0000256" key="6">
    <source>
        <dbReference type="ARBA" id="ARBA00023242"/>
    </source>
</evidence>
<keyword evidence="3" id="KW-0805">Transcription regulation</keyword>
<feature type="domain" description="HSF-type DNA-binding" evidence="10">
    <location>
        <begin position="71"/>
        <end position="95"/>
    </location>
</feature>
<evidence type="ECO:0000256" key="2">
    <source>
        <dbReference type="ARBA" id="ARBA00006403"/>
    </source>
</evidence>
<keyword evidence="5" id="KW-0804">Transcription</keyword>
<dbReference type="EMBL" id="WHVB01000025">
    <property type="protein sequence ID" value="KAF8470522.1"/>
    <property type="molecule type" value="Genomic_DNA"/>
</dbReference>
<accession>A0A9P5JXL4</accession>
<feature type="region of interest" description="Disordered" evidence="9">
    <location>
        <begin position="307"/>
        <end position="326"/>
    </location>
</feature>
<feature type="compositionally biased region" description="Polar residues" evidence="9">
    <location>
        <begin position="582"/>
        <end position="601"/>
    </location>
</feature>
<feature type="compositionally biased region" description="Basic and acidic residues" evidence="9">
    <location>
        <begin position="633"/>
        <end position="643"/>
    </location>
</feature>
<feature type="compositionally biased region" description="Low complexity" evidence="9">
    <location>
        <begin position="307"/>
        <end position="320"/>
    </location>
</feature>
<keyword evidence="4" id="KW-0238">DNA-binding</keyword>
<evidence type="ECO:0000256" key="1">
    <source>
        <dbReference type="ARBA" id="ARBA00004123"/>
    </source>
</evidence>
<dbReference type="GO" id="GO:0043565">
    <property type="term" value="F:sequence-specific DNA binding"/>
    <property type="evidence" value="ECO:0007669"/>
    <property type="project" value="InterPro"/>
</dbReference>
<dbReference type="PANTHER" id="PTHR10015:SF427">
    <property type="entry name" value="HEAT SHOCK FACTOR PROTEIN"/>
    <property type="match status" value="1"/>
</dbReference>
<comment type="subunit">
    <text evidence="7">Homotrimer. Homotrimerization increases the affinity of HSF1 to DNA. Interacts with transcriptional coregulator SSA1 on chromatin.</text>
</comment>
<proteinExistence type="inferred from homology"/>
<dbReference type="GO" id="GO:0005634">
    <property type="term" value="C:nucleus"/>
    <property type="evidence" value="ECO:0007669"/>
    <property type="project" value="UniProtKB-SubCell"/>
</dbReference>
<evidence type="ECO:0000256" key="4">
    <source>
        <dbReference type="ARBA" id="ARBA00023125"/>
    </source>
</evidence>
<evidence type="ECO:0000256" key="8">
    <source>
        <dbReference type="RuleBase" id="RU004020"/>
    </source>
</evidence>
<comment type="similarity">
    <text evidence="2 8">Belongs to the HSF family.</text>
</comment>
<dbReference type="FunFam" id="1.10.10.10:FF:000027">
    <property type="entry name" value="Heat shock transcription factor 1"/>
    <property type="match status" value="1"/>
</dbReference>
<dbReference type="GO" id="GO:0003700">
    <property type="term" value="F:DNA-binding transcription factor activity"/>
    <property type="evidence" value="ECO:0007669"/>
    <property type="project" value="InterPro"/>
</dbReference>
<dbReference type="SMART" id="SM00415">
    <property type="entry name" value="HSF"/>
    <property type="match status" value="1"/>
</dbReference>